<dbReference type="InterPro" id="IPR045857">
    <property type="entry name" value="O16G_dom_2"/>
</dbReference>
<feature type="domain" description="Glycosyl hydrolase family 13 catalytic" evidence="4">
    <location>
        <begin position="186"/>
        <end position="534"/>
    </location>
</feature>
<keyword evidence="3" id="KW-1133">Transmembrane helix</keyword>
<dbReference type="Pfam" id="PF00128">
    <property type="entry name" value="Alpha-amylase"/>
    <property type="match status" value="2"/>
</dbReference>
<reference evidence="5" key="1">
    <citation type="journal article" date="2014" name="Int. J. Syst. Evol. Microbiol.">
        <title>Complete genome sequence of Corynebacterium casei LMG S-19264T (=DSM 44701T), isolated from a smear-ripened cheese.</title>
        <authorList>
            <consortium name="US DOE Joint Genome Institute (JGI-PGF)"/>
            <person name="Walter F."/>
            <person name="Albersmeier A."/>
            <person name="Kalinowski J."/>
            <person name="Ruckert C."/>
        </authorList>
    </citation>
    <scope>NUCLEOTIDE SEQUENCE</scope>
    <source>
        <strain evidence="5">JCM 13583</strain>
    </source>
</reference>
<dbReference type="EMBL" id="BMNY01000002">
    <property type="protein sequence ID" value="GGM77055.1"/>
    <property type="molecule type" value="Genomic_DNA"/>
</dbReference>
<dbReference type="Gene3D" id="3.90.400.10">
    <property type="entry name" value="Oligo-1,6-glucosidase, Domain 2"/>
    <property type="match status" value="1"/>
</dbReference>
<keyword evidence="3" id="KW-0472">Membrane</keyword>
<evidence type="ECO:0000313" key="5">
    <source>
        <dbReference type="EMBL" id="GGM77055.1"/>
    </source>
</evidence>
<dbReference type="PANTHER" id="PTHR10357:SF210">
    <property type="entry name" value="MALTODEXTRIN GLUCOSIDASE"/>
    <property type="match status" value="1"/>
</dbReference>
<sequence>MLDIIYSRKFLQEVRISVPARKDDVDLWLSGSFNCFGDGSLRFTRTGSRWEISAPIPPGRYLYEIRLNQYRRIDENRKSLARRKPLDVIPPFPVHGDAGLRLAYSSGGYTILGIFNPGKSGVEILLDGPRLVSHERFDVNGIPTDVFTVRGSGAYNFKIDGKEGLLDEALKVPVGGDPEGQGIVYHIFPDRFMKTPGSAAATGLAPWGSRPSRESFYGGTLKGIRERLPYISSLGADYIYLNPVYRSRSNHRYDVDDYTRVDDLLGTGDDMRELTREAHGLGIRVILDVVFNHTSVRHPRFLEFMERGNDWYVRVPRARRKSGTYFPGYETFEGHAGMPKLNHRSQAVIDMIRQTIRYYVEEWGIDAVRVDVGHSLPPEACRALRYDGPSADGFFTVGEAWCLSPILGRLHFDSLTNYHVRRLILDYVRGRIGAADLVRGVTSECILYGQNEDRMMNILDSHDTVRLMTTLRGDRDRFMLAYTLLFILNGLATIYYGDETGLRGGRDPDCRRTMPWDEMDQELVRFFRELGSLRGHYRAARTGILECEERHGVDTILKKSGDSALRLYVFRSPGAGVRIQGEPVLWNGAIQDVGGLWKGVASGFVLSAEG</sequence>
<evidence type="ECO:0000256" key="3">
    <source>
        <dbReference type="SAM" id="Phobius"/>
    </source>
</evidence>
<organism evidence="5 6">
    <name type="scientific">Thermogymnomonas acidicola</name>
    <dbReference type="NCBI Taxonomy" id="399579"/>
    <lineage>
        <taxon>Archaea</taxon>
        <taxon>Methanobacteriati</taxon>
        <taxon>Thermoplasmatota</taxon>
        <taxon>Thermoplasmata</taxon>
        <taxon>Thermoplasmatales</taxon>
        <taxon>Thermogymnomonas</taxon>
    </lineage>
</organism>
<proteinExistence type="predicted"/>
<comment type="caution">
    <text evidence="5">The sequence shown here is derived from an EMBL/GenBank/DDBJ whole genome shotgun (WGS) entry which is preliminary data.</text>
</comment>
<evidence type="ECO:0000259" key="4">
    <source>
        <dbReference type="SMART" id="SM00642"/>
    </source>
</evidence>
<evidence type="ECO:0000313" key="6">
    <source>
        <dbReference type="Proteomes" id="UP000632195"/>
    </source>
</evidence>
<dbReference type="Gene3D" id="2.60.40.10">
    <property type="entry name" value="Immunoglobulins"/>
    <property type="match status" value="1"/>
</dbReference>
<dbReference type="SUPFAM" id="SSF51445">
    <property type="entry name" value="(Trans)glycosidases"/>
    <property type="match status" value="1"/>
</dbReference>
<dbReference type="Gene3D" id="3.20.20.80">
    <property type="entry name" value="Glycosidases"/>
    <property type="match status" value="1"/>
</dbReference>
<dbReference type="InterPro" id="IPR006047">
    <property type="entry name" value="GH13_cat_dom"/>
</dbReference>
<dbReference type="RefSeq" id="WP_188681512.1">
    <property type="nucleotide sequence ID" value="NZ_BMNY01000002.1"/>
</dbReference>
<accession>A0AA37BS31</accession>
<name>A0AA37BS31_9ARCH</name>
<gene>
    <name evidence="5" type="ORF">GCM10007108_13890</name>
</gene>
<dbReference type="InterPro" id="IPR017853">
    <property type="entry name" value="GH"/>
</dbReference>
<evidence type="ECO:0000256" key="1">
    <source>
        <dbReference type="ARBA" id="ARBA00022801"/>
    </source>
</evidence>
<dbReference type="GO" id="GO:0005975">
    <property type="term" value="P:carbohydrate metabolic process"/>
    <property type="evidence" value="ECO:0007669"/>
    <property type="project" value="InterPro"/>
</dbReference>
<reference evidence="5" key="2">
    <citation type="submission" date="2022-09" db="EMBL/GenBank/DDBJ databases">
        <authorList>
            <person name="Sun Q."/>
            <person name="Ohkuma M."/>
        </authorList>
    </citation>
    <scope>NUCLEOTIDE SEQUENCE</scope>
    <source>
        <strain evidence="5">JCM 13583</strain>
    </source>
</reference>
<feature type="transmembrane region" description="Helical" evidence="3">
    <location>
        <begin position="478"/>
        <end position="496"/>
    </location>
</feature>
<keyword evidence="6" id="KW-1185">Reference proteome</keyword>
<dbReference type="CDD" id="cd11338">
    <property type="entry name" value="AmyAc_CMD"/>
    <property type="match status" value="1"/>
</dbReference>
<keyword evidence="3" id="KW-0812">Transmembrane</keyword>
<dbReference type="GO" id="GO:0016798">
    <property type="term" value="F:hydrolase activity, acting on glycosyl bonds"/>
    <property type="evidence" value="ECO:0007669"/>
    <property type="project" value="UniProtKB-KW"/>
</dbReference>
<keyword evidence="2" id="KW-0326">Glycosidase</keyword>
<dbReference type="InterPro" id="IPR013783">
    <property type="entry name" value="Ig-like_fold"/>
</dbReference>
<keyword evidence="1" id="KW-0378">Hydrolase</keyword>
<protein>
    <recommendedName>
        <fullName evidence="4">Glycosyl hydrolase family 13 catalytic domain-containing protein</fullName>
    </recommendedName>
</protein>
<dbReference type="SMART" id="SM00642">
    <property type="entry name" value="Aamy"/>
    <property type="match status" value="1"/>
</dbReference>
<dbReference type="Proteomes" id="UP000632195">
    <property type="component" value="Unassembled WGS sequence"/>
</dbReference>
<dbReference type="AlphaFoldDB" id="A0AA37BS31"/>
<dbReference type="PANTHER" id="PTHR10357">
    <property type="entry name" value="ALPHA-AMYLASE FAMILY MEMBER"/>
    <property type="match status" value="1"/>
</dbReference>
<evidence type="ECO:0000256" key="2">
    <source>
        <dbReference type="ARBA" id="ARBA00023295"/>
    </source>
</evidence>